<gene>
    <name evidence="4" type="ORF">M9Y10_002161</name>
</gene>
<dbReference type="Pfam" id="PF00149">
    <property type="entry name" value="Metallophos"/>
    <property type="match status" value="1"/>
</dbReference>
<evidence type="ECO:0000256" key="1">
    <source>
        <dbReference type="RuleBase" id="RU004273"/>
    </source>
</evidence>
<dbReference type="InterPro" id="IPR006186">
    <property type="entry name" value="Ser/Thr-sp_prot-phosphatase"/>
</dbReference>
<feature type="compositionally biased region" description="Low complexity" evidence="2">
    <location>
        <begin position="578"/>
        <end position="592"/>
    </location>
</feature>
<feature type="region of interest" description="Disordered" evidence="2">
    <location>
        <begin position="365"/>
        <end position="473"/>
    </location>
</feature>
<comment type="caution">
    <text evidence="4">The sequence shown here is derived from an EMBL/GenBank/DDBJ whole genome shotgun (WGS) entry which is preliminary data.</text>
</comment>
<reference evidence="4 5" key="1">
    <citation type="submission" date="2024-04" db="EMBL/GenBank/DDBJ databases">
        <title>Tritrichomonas musculus Genome.</title>
        <authorList>
            <person name="Alves-Ferreira E."/>
            <person name="Grigg M."/>
            <person name="Lorenzi H."/>
            <person name="Galac M."/>
        </authorList>
    </citation>
    <scope>NUCLEOTIDE SEQUENCE [LARGE SCALE GENOMIC DNA]</scope>
    <source>
        <strain evidence="4 5">EAF2021</strain>
    </source>
</reference>
<dbReference type="PRINTS" id="PR00114">
    <property type="entry name" value="STPHPHTASE"/>
</dbReference>
<accession>A0ABR2L941</accession>
<dbReference type="PANTHER" id="PTHR11668:SF494">
    <property type="entry name" value="PROTEIN PHOSPHATASE, PUTATIVE-RELATED"/>
    <property type="match status" value="1"/>
</dbReference>
<dbReference type="EMBL" id="JAPFFF010000001">
    <property type="protein sequence ID" value="KAK8899839.1"/>
    <property type="molecule type" value="Genomic_DNA"/>
</dbReference>
<feature type="compositionally biased region" description="Polar residues" evidence="2">
    <location>
        <begin position="493"/>
        <end position="511"/>
    </location>
</feature>
<evidence type="ECO:0000259" key="3">
    <source>
        <dbReference type="PROSITE" id="PS00125"/>
    </source>
</evidence>
<feature type="domain" description="Serine/threonine specific protein phosphatases" evidence="3">
    <location>
        <begin position="122"/>
        <end position="127"/>
    </location>
</feature>
<sequence length="592" mass="63359">MNVADKVVKDYLALLSSSSALTSQNTPLPKYDASSVELLISESTTILRRKRPLLKLNTPMTLVGDIHGSIFDLLRIFQIFGLPPHRSYLFLGDYVDRGANSVEVLTLIMALMIKYPSNVHLLRGNHEFRHINQAYGFFFEILEVFNDSSIWSKFNDMFTYLPLAAIVNNQVFCVHGGLSPLLTTVDVIDRVNLPVQNYENSQLISDLVWSDPRDDINGYASNQRGSGTSFGPDTLQQFLSDNGLKLLVRAHQCVPSGYAPFHSASGITLFSCSNYCHIIDNKCGLINLKPGGDVELFSILETSSRGLLPKQTISLFHRSSIAMPDSTSARKNVKIQPSAKNNSSSSVGGLSLNLNLVNTSYNSVPIPSPRVSATSKPSFSSSGTSSRRASLPSTPTQNVVSSTSPSTTTSYARKTSSTLSSTTQTPTSPRGYDPSSSAFSRRGSTGTINLPQNSISSSPSASTSSTLSSSSSKGFSLNIPNFSAALSAKTSYAPSYPSGSISARVQNSSSLSGTKNSGGYSYNSSSSSSVSPTSSSNTNGFTKSSFGKPPALPKHRTNTKLTTTSVTQTYTNGKMTRSYSSSALNSNSSGKA</sequence>
<name>A0ABR2L941_9EUKA</name>
<protein>
    <recommendedName>
        <fullName evidence="1">Serine/threonine-protein phosphatase</fullName>
        <ecNumber evidence="1">3.1.3.16</ecNumber>
    </recommendedName>
</protein>
<dbReference type="PROSITE" id="PS00125">
    <property type="entry name" value="SER_THR_PHOSPHATASE"/>
    <property type="match status" value="1"/>
</dbReference>
<feature type="region of interest" description="Disordered" evidence="2">
    <location>
        <begin position="326"/>
        <end position="347"/>
    </location>
</feature>
<feature type="compositionally biased region" description="Polar residues" evidence="2">
    <location>
        <begin position="434"/>
        <end position="453"/>
    </location>
</feature>
<feature type="compositionally biased region" description="Polar residues" evidence="2">
    <location>
        <begin position="559"/>
        <end position="577"/>
    </location>
</feature>
<keyword evidence="5" id="KW-1185">Reference proteome</keyword>
<comment type="similarity">
    <text evidence="1">Belongs to the PPP phosphatase family.</text>
</comment>
<dbReference type="SUPFAM" id="SSF56300">
    <property type="entry name" value="Metallo-dependent phosphatases"/>
    <property type="match status" value="1"/>
</dbReference>
<organism evidence="4 5">
    <name type="scientific">Tritrichomonas musculus</name>
    <dbReference type="NCBI Taxonomy" id="1915356"/>
    <lineage>
        <taxon>Eukaryota</taxon>
        <taxon>Metamonada</taxon>
        <taxon>Parabasalia</taxon>
        <taxon>Tritrichomonadida</taxon>
        <taxon>Tritrichomonadidae</taxon>
        <taxon>Tritrichomonas</taxon>
    </lineage>
</organism>
<dbReference type="CDD" id="cd00144">
    <property type="entry name" value="MPP_PPP_family"/>
    <property type="match status" value="1"/>
</dbReference>
<feature type="compositionally biased region" description="Low complexity" evidence="2">
    <location>
        <begin position="372"/>
        <end position="428"/>
    </location>
</feature>
<feature type="region of interest" description="Disordered" evidence="2">
    <location>
        <begin position="493"/>
        <end position="592"/>
    </location>
</feature>
<dbReference type="Proteomes" id="UP001470230">
    <property type="component" value="Unassembled WGS sequence"/>
</dbReference>
<proteinExistence type="inferred from homology"/>
<dbReference type="Gene3D" id="3.60.21.10">
    <property type="match status" value="1"/>
</dbReference>
<feature type="compositionally biased region" description="Low complexity" evidence="2">
    <location>
        <begin position="512"/>
        <end position="540"/>
    </location>
</feature>
<feature type="compositionally biased region" description="Low complexity" evidence="2">
    <location>
        <begin position="454"/>
        <end position="473"/>
    </location>
</feature>
<dbReference type="InterPro" id="IPR029052">
    <property type="entry name" value="Metallo-depent_PP-like"/>
</dbReference>
<dbReference type="InterPro" id="IPR004843">
    <property type="entry name" value="Calcineurin-like_PHP"/>
</dbReference>
<dbReference type="EC" id="3.1.3.16" evidence="1"/>
<keyword evidence="1" id="KW-0378">Hydrolase</keyword>
<comment type="catalytic activity">
    <reaction evidence="1">
        <text>O-phospho-L-threonyl-[protein] + H2O = L-threonyl-[protein] + phosphate</text>
        <dbReference type="Rhea" id="RHEA:47004"/>
        <dbReference type="Rhea" id="RHEA-COMP:11060"/>
        <dbReference type="Rhea" id="RHEA-COMP:11605"/>
        <dbReference type="ChEBI" id="CHEBI:15377"/>
        <dbReference type="ChEBI" id="CHEBI:30013"/>
        <dbReference type="ChEBI" id="CHEBI:43474"/>
        <dbReference type="ChEBI" id="CHEBI:61977"/>
        <dbReference type="EC" id="3.1.3.16"/>
    </reaction>
</comment>
<dbReference type="InterPro" id="IPR050341">
    <property type="entry name" value="PP1_catalytic_subunit"/>
</dbReference>
<evidence type="ECO:0000313" key="4">
    <source>
        <dbReference type="EMBL" id="KAK8899839.1"/>
    </source>
</evidence>
<evidence type="ECO:0000313" key="5">
    <source>
        <dbReference type="Proteomes" id="UP001470230"/>
    </source>
</evidence>
<dbReference type="PANTHER" id="PTHR11668">
    <property type="entry name" value="SERINE/THREONINE PROTEIN PHOSPHATASE"/>
    <property type="match status" value="1"/>
</dbReference>
<dbReference type="SMART" id="SM00156">
    <property type="entry name" value="PP2Ac"/>
    <property type="match status" value="1"/>
</dbReference>
<evidence type="ECO:0000256" key="2">
    <source>
        <dbReference type="SAM" id="MobiDB-lite"/>
    </source>
</evidence>